<dbReference type="InterPro" id="IPR026579">
    <property type="entry name" value="FtsQ"/>
</dbReference>
<evidence type="ECO:0000256" key="1">
    <source>
        <dbReference type="ARBA" id="ARBA00004370"/>
    </source>
</evidence>
<dbReference type="RefSeq" id="WP_169115640.1">
    <property type="nucleotide sequence ID" value="NZ_JAAAUB010000004.1"/>
</dbReference>
<evidence type="ECO:0000313" key="12">
    <source>
        <dbReference type="Proteomes" id="UP000669605"/>
    </source>
</evidence>
<dbReference type="EMBL" id="JAAAUB010000004">
    <property type="protein sequence ID" value="NMH16373.1"/>
    <property type="molecule type" value="Genomic_DNA"/>
</dbReference>
<protein>
    <recommendedName>
        <fullName evidence="9">Cell division protein FtsQ</fullName>
    </recommendedName>
</protein>
<dbReference type="Proteomes" id="UP000669605">
    <property type="component" value="Unassembled WGS sequence"/>
</dbReference>
<evidence type="ECO:0000256" key="6">
    <source>
        <dbReference type="ARBA" id="ARBA00022989"/>
    </source>
</evidence>
<comment type="function">
    <text evidence="9">Essential cell division protein.</text>
</comment>
<comment type="similarity">
    <text evidence="9">Belongs to the FtsQ/DivIB family. FtsQ subfamily.</text>
</comment>
<keyword evidence="6 9" id="KW-1133">Transmembrane helix</keyword>
<keyword evidence="7 9" id="KW-0472">Membrane</keyword>
<dbReference type="InterPro" id="IPR013685">
    <property type="entry name" value="POTRA_FtsQ_type"/>
</dbReference>
<dbReference type="Pfam" id="PF08478">
    <property type="entry name" value="POTRA_1"/>
    <property type="match status" value="1"/>
</dbReference>
<feature type="domain" description="POTRA" evidence="10">
    <location>
        <begin position="57"/>
        <end position="127"/>
    </location>
</feature>
<keyword evidence="4 9" id="KW-0132">Cell division</keyword>
<reference evidence="11 12" key="1">
    <citation type="journal article" date="2020" name="Curr. Microbiol.">
        <title>Tepidiphilus baoligensis sp. nov., a Novel Bacterium of the Family Hydrogenophilaceae Isolated from an Oil Reservoir.</title>
        <authorList>
            <person name="Zhang X."/>
            <person name="Wang G."/>
            <person name="Ma X."/>
            <person name="Yu J."/>
            <person name="You J."/>
            <person name="Xue Y."/>
            <person name="Ma Y."/>
        </authorList>
    </citation>
    <scope>NUCLEOTIDE SEQUENCE [LARGE SCALE GENOMIC DNA]</scope>
    <source>
        <strain evidence="11 12">B18-69</strain>
    </source>
</reference>
<keyword evidence="8 9" id="KW-0131">Cell cycle</keyword>
<evidence type="ECO:0000313" key="11">
    <source>
        <dbReference type="EMBL" id="NMH16373.1"/>
    </source>
</evidence>
<evidence type="ECO:0000259" key="10">
    <source>
        <dbReference type="PROSITE" id="PS51779"/>
    </source>
</evidence>
<keyword evidence="3 9" id="KW-0997">Cell inner membrane</keyword>
<evidence type="ECO:0000256" key="8">
    <source>
        <dbReference type="ARBA" id="ARBA00023306"/>
    </source>
</evidence>
<dbReference type="InterPro" id="IPR045335">
    <property type="entry name" value="FtsQ_C_sf"/>
</dbReference>
<proteinExistence type="inferred from homology"/>
<accession>A0ABX1QKB0</accession>
<dbReference type="Gene3D" id="3.40.50.11690">
    <property type="entry name" value="Cell division protein FtsQ/DivIB"/>
    <property type="match status" value="1"/>
</dbReference>
<evidence type="ECO:0000256" key="2">
    <source>
        <dbReference type="ARBA" id="ARBA00022475"/>
    </source>
</evidence>
<dbReference type="PROSITE" id="PS51779">
    <property type="entry name" value="POTRA"/>
    <property type="match status" value="1"/>
</dbReference>
<evidence type="ECO:0000256" key="4">
    <source>
        <dbReference type="ARBA" id="ARBA00022618"/>
    </source>
</evidence>
<feature type="transmembrane region" description="Helical" evidence="9">
    <location>
        <begin position="35"/>
        <end position="51"/>
    </location>
</feature>
<keyword evidence="2 9" id="KW-1003">Cell membrane</keyword>
<name>A0ABX1QKB0_9PROT</name>
<evidence type="ECO:0000256" key="5">
    <source>
        <dbReference type="ARBA" id="ARBA00022692"/>
    </source>
</evidence>
<keyword evidence="5 9" id="KW-0812">Transmembrane</keyword>
<dbReference type="Pfam" id="PF03799">
    <property type="entry name" value="FtsQ_DivIB_C"/>
    <property type="match status" value="1"/>
</dbReference>
<comment type="subcellular location">
    <subcellularLocation>
        <location evidence="9">Cell inner membrane</location>
        <topology evidence="9">Single-pass type II membrane protein</topology>
    </subcellularLocation>
    <subcellularLocation>
        <location evidence="1">Membrane</location>
    </subcellularLocation>
    <text evidence="9">Localizes to the division septum.</text>
</comment>
<dbReference type="InterPro" id="IPR005548">
    <property type="entry name" value="Cell_div_FtsQ/DivIB_C"/>
</dbReference>
<comment type="caution">
    <text evidence="11">The sequence shown here is derived from an EMBL/GenBank/DDBJ whole genome shotgun (WGS) entry which is preliminary data.</text>
</comment>
<evidence type="ECO:0000256" key="7">
    <source>
        <dbReference type="ARBA" id="ARBA00023136"/>
    </source>
</evidence>
<evidence type="ECO:0000256" key="9">
    <source>
        <dbReference type="HAMAP-Rule" id="MF_00911"/>
    </source>
</evidence>
<organism evidence="11 12">
    <name type="scientific">Tepidiphilus baoligensis</name>
    <dbReference type="NCBI Taxonomy" id="2698687"/>
    <lineage>
        <taxon>Bacteria</taxon>
        <taxon>Pseudomonadati</taxon>
        <taxon>Pseudomonadota</taxon>
        <taxon>Hydrogenophilia</taxon>
        <taxon>Hydrogenophilales</taxon>
        <taxon>Hydrogenophilaceae</taxon>
        <taxon>Tepidiphilus</taxon>
    </lineage>
</organism>
<dbReference type="PANTHER" id="PTHR35851">
    <property type="entry name" value="CELL DIVISION PROTEIN FTSQ"/>
    <property type="match status" value="1"/>
</dbReference>
<gene>
    <name evidence="9" type="primary">ftsQ</name>
    <name evidence="11" type="ORF">GV368_04480</name>
</gene>
<dbReference type="HAMAP" id="MF_00911">
    <property type="entry name" value="FtsQ_subfam"/>
    <property type="match status" value="1"/>
</dbReference>
<dbReference type="InterPro" id="IPR034746">
    <property type="entry name" value="POTRA"/>
</dbReference>
<dbReference type="PANTHER" id="PTHR35851:SF1">
    <property type="entry name" value="CELL DIVISION PROTEIN FTSQ"/>
    <property type="match status" value="1"/>
</dbReference>
<dbReference type="Gene3D" id="3.10.20.310">
    <property type="entry name" value="membrane protein fhac"/>
    <property type="match status" value="1"/>
</dbReference>
<keyword evidence="12" id="KW-1185">Reference proteome</keyword>
<evidence type="ECO:0000256" key="3">
    <source>
        <dbReference type="ARBA" id="ARBA00022519"/>
    </source>
</evidence>
<sequence length="278" mass="31373">MARLERFSRQVSTPVPPGARWWRDAWVIARWTRRITLFAMLLFVAAAWSYWGKRWVPPIRTVVIEGGLEHSDTDRLRYAALRVVEGKNFFDVDLQALRRALEELPWVRHARVHRVWPDALVVTVVEHRAAAIWIDVADGRIALLDTDGHRFDAEPPSVDLPRLVGPSGLEERLFETHQSLSRLLDPLGGVEVLVMSPSLSHVVRLSGGTEIILGRFETVQQARQKVSWLVQHWSAIRERLGHEPVRVDFRHHGALALAIAPDGVAASAPPVSTGKKKP</sequence>